<dbReference type="Gene3D" id="3.40.50.880">
    <property type="match status" value="1"/>
</dbReference>
<dbReference type="InParanoid" id="A0A1Q6DUY3"/>
<dbReference type="GO" id="GO:0005829">
    <property type="term" value="C:cytosol"/>
    <property type="evidence" value="ECO:0007669"/>
    <property type="project" value="TreeGrafter"/>
</dbReference>
<organism evidence="4 5">
    <name type="scientific">Methanohalarchaeum thermophilum</name>
    <dbReference type="NCBI Taxonomy" id="1903181"/>
    <lineage>
        <taxon>Archaea</taxon>
        <taxon>Methanobacteriati</taxon>
        <taxon>Methanobacteriota</taxon>
        <taxon>Methanonatronarchaeia</taxon>
        <taxon>Methanonatronarchaeales</taxon>
        <taxon>Methanonatronarchaeaceae</taxon>
        <taxon>Candidatus Methanohalarchaeum</taxon>
    </lineage>
</organism>
<feature type="binding site" evidence="3">
    <location>
        <position position="68"/>
    </location>
    <ligand>
        <name>L-glutamine</name>
        <dbReference type="ChEBI" id="CHEBI:58359"/>
    </ligand>
</feature>
<dbReference type="InterPro" id="IPR029062">
    <property type="entry name" value="Class_I_gatase-like"/>
</dbReference>
<keyword evidence="5" id="KW-1185">Reference proteome</keyword>
<dbReference type="PROSITE" id="PS51273">
    <property type="entry name" value="GATASE_TYPE_1"/>
    <property type="match status" value="1"/>
</dbReference>
<feature type="active site" description="Charge relay system" evidence="2">
    <location>
        <position position="132"/>
    </location>
</feature>
<sequence length="149" mass="16550">MIPGGESTTISRLITQKGLKEPILKKAKQGTPIFGTCAGMVLLASSGSEEVEKANQSLLGLIDAKVNRNAFGRQRNSFHINIPLKFLDKPYKTVFIRAPAYTEVGEKVDILGKISDKVIAARQKNILVTAFHPELVDDNRIYNYFLEFI</sequence>
<dbReference type="GO" id="GO:1903600">
    <property type="term" value="C:glutaminase complex"/>
    <property type="evidence" value="ECO:0007669"/>
    <property type="project" value="TreeGrafter"/>
</dbReference>
<dbReference type="GO" id="GO:0042823">
    <property type="term" value="P:pyridoxal phosphate biosynthetic process"/>
    <property type="evidence" value="ECO:0007669"/>
    <property type="project" value="InterPro"/>
</dbReference>
<feature type="active site" description="Charge relay system" evidence="2">
    <location>
        <position position="134"/>
    </location>
</feature>
<feature type="binding site" evidence="3">
    <location>
        <begin position="96"/>
        <end position="97"/>
    </location>
    <ligand>
        <name>L-glutamine</name>
        <dbReference type="ChEBI" id="CHEBI:58359"/>
    </ligand>
</feature>
<dbReference type="Pfam" id="PF01174">
    <property type="entry name" value="SNO"/>
    <property type="match status" value="1"/>
</dbReference>
<dbReference type="EMBL" id="MSDW01000001">
    <property type="protein sequence ID" value="OKY78153.1"/>
    <property type="molecule type" value="Genomic_DNA"/>
</dbReference>
<evidence type="ECO:0000256" key="3">
    <source>
        <dbReference type="PIRSR" id="PIRSR005639-2"/>
    </source>
</evidence>
<dbReference type="PANTHER" id="PTHR31559">
    <property type="entry name" value="PYRIDOXAL 5'-PHOSPHATE SYNTHASE SUBUNIT SNO"/>
    <property type="match status" value="1"/>
</dbReference>
<proteinExistence type="predicted"/>
<dbReference type="PROSITE" id="PS51130">
    <property type="entry name" value="PDXT_SNO_2"/>
    <property type="match status" value="1"/>
</dbReference>
<reference evidence="4" key="1">
    <citation type="submission" date="2016-12" db="EMBL/GenBank/DDBJ databases">
        <title>Discovery of methanogenic haloarchaea.</title>
        <authorList>
            <person name="Sorokin D.Y."/>
            <person name="Makarova K.S."/>
            <person name="Abbas B."/>
            <person name="Ferrer M."/>
            <person name="Golyshin P.N."/>
        </authorList>
    </citation>
    <scope>NUCLEOTIDE SEQUENCE [LARGE SCALE GENOMIC DNA]</scope>
    <source>
        <strain evidence="4">HMET1</strain>
    </source>
</reference>
<evidence type="ECO:0000256" key="1">
    <source>
        <dbReference type="ARBA" id="ARBA00022962"/>
    </source>
</evidence>
<dbReference type="PIRSF" id="PIRSF005639">
    <property type="entry name" value="Glut_amidoT_SNO"/>
    <property type="match status" value="1"/>
</dbReference>
<dbReference type="Proteomes" id="UP000185744">
    <property type="component" value="Unassembled WGS sequence"/>
</dbReference>
<evidence type="ECO:0000256" key="2">
    <source>
        <dbReference type="PIRSR" id="PIRSR005639-1"/>
    </source>
</evidence>
<accession>A0A1Q6DUY3</accession>
<dbReference type="FunCoup" id="A0A1Q6DUY3">
    <property type="interactions" value="108"/>
</dbReference>
<dbReference type="GO" id="GO:0008614">
    <property type="term" value="P:pyridoxine metabolic process"/>
    <property type="evidence" value="ECO:0007669"/>
    <property type="project" value="TreeGrafter"/>
</dbReference>
<evidence type="ECO:0000313" key="5">
    <source>
        <dbReference type="Proteomes" id="UP000185744"/>
    </source>
</evidence>
<dbReference type="SUPFAM" id="SSF52317">
    <property type="entry name" value="Class I glutamine amidotransferase-like"/>
    <property type="match status" value="1"/>
</dbReference>
<name>A0A1Q6DUY3_METT1</name>
<keyword evidence="1 4" id="KW-0315">Glutamine amidotransferase</keyword>
<protein>
    <submittedName>
        <fullName evidence="4">Glutamine amidotransferase involved in pyridoxine biosynthesis</fullName>
    </submittedName>
</protein>
<evidence type="ECO:0000313" key="4">
    <source>
        <dbReference type="EMBL" id="OKY78153.1"/>
    </source>
</evidence>
<feature type="active site" description="Nucleophile" evidence="2">
    <location>
        <position position="37"/>
    </location>
</feature>
<dbReference type="GO" id="GO:0016740">
    <property type="term" value="F:transferase activity"/>
    <property type="evidence" value="ECO:0007669"/>
    <property type="project" value="UniProtKB-KW"/>
</dbReference>
<dbReference type="GO" id="GO:0004359">
    <property type="term" value="F:glutaminase activity"/>
    <property type="evidence" value="ECO:0007669"/>
    <property type="project" value="InterPro"/>
</dbReference>
<feature type="binding site" evidence="3">
    <location>
        <begin position="5"/>
        <end position="7"/>
    </location>
    <ligand>
        <name>L-glutamine</name>
        <dbReference type="ChEBI" id="CHEBI:58359"/>
    </ligand>
</feature>
<dbReference type="NCBIfam" id="TIGR03800">
    <property type="entry name" value="PLP_synth_Pdx2"/>
    <property type="match status" value="1"/>
</dbReference>
<gene>
    <name evidence="4" type="ORF">BTN85_0638</name>
</gene>
<dbReference type="InterPro" id="IPR002161">
    <property type="entry name" value="PdxT/SNO"/>
</dbReference>
<comment type="caution">
    <text evidence="4">The sequence shown here is derived from an EMBL/GenBank/DDBJ whole genome shotgun (WGS) entry which is preliminary data.</text>
</comment>
<dbReference type="AlphaFoldDB" id="A0A1Q6DUY3"/>
<dbReference type="PANTHER" id="PTHR31559:SF0">
    <property type="entry name" value="PYRIDOXAL 5'-PHOSPHATE SYNTHASE SUBUNIT SNO1-RELATED"/>
    <property type="match status" value="1"/>
</dbReference>
<dbReference type="STRING" id="1903181.BTN85_0638"/>